<keyword evidence="9 15" id="KW-0560">Oxidoreductase</keyword>
<evidence type="ECO:0000256" key="3">
    <source>
        <dbReference type="ARBA" id="ARBA00007588"/>
    </source>
</evidence>
<evidence type="ECO:0000256" key="13">
    <source>
        <dbReference type="ARBA" id="ARBA00032738"/>
    </source>
</evidence>
<evidence type="ECO:0000256" key="10">
    <source>
        <dbReference type="ARBA" id="ARBA00029939"/>
    </source>
</evidence>
<keyword evidence="8" id="KW-0521">NADP</keyword>
<evidence type="ECO:0000256" key="14">
    <source>
        <dbReference type="ARBA" id="ARBA00048407"/>
    </source>
</evidence>
<comment type="similarity">
    <text evidence="3">Belongs to the lysine N(6)-hydroxylase/L-ornithine N(5)-oxygenase family.</text>
</comment>
<comment type="caution">
    <text evidence="15">The sequence shown here is derived from an EMBL/GenBank/DDBJ whole genome shotgun (WGS) entry which is preliminary data.</text>
</comment>
<evidence type="ECO:0000256" key="2">
    <source>
        <dbReference type="ARBA" id="ARBA00004924"/>
    </source>
</evidence>
<keyword evidence="7" id="KW-0274">FAD</keyword>
<evidence type="ECO:0000256" key="1">
    <source>
        <dbReference type="ARBA" id="ARBA00001974"/>
    </source>
</evidence>
<evidence type="ECO:0000256" key="6">
    <source>
        <dbReference type="ARBA" id="ARBA00022630"/>
    </source>
</evidence>
<keyword evidence="6" id="KW-0285">Flavoprotein</keyword>
<dbReference type="Proteomes" id="UP001236723">
    <property type="component" value="Unassembled WGS sequence"/>
</dbReference>
<keyword evidence="16" id="KW-1185">Reference proteome</keyword>
<sequence length="439" mass="51786">MEHKLYTFIGIGIGPYNLGLAALTEDLDDVERIFFDQTPKMDWHPGMLIEGTDLQVPFLADLITFADPKSRYTFLNYLHEHGRLYKFFFFQKLEIPRQEYNDYLQWATEQISGLYFGHRVVDVIEHQDAETPHYEVVVEDQETKEFSSYYAKHVVMATGSEPFVLESTEGLPEEDVLHTSRYLYHKDELLNSNHITVVGSGQSAAEVFYDLLEERENKEFHITWFTRSKGIFQLESAKLGQEFFSPNYVDYFHQLNFKKRQETLDTLDPLRNGVDESTLEGIYDMLYHYSIGEKDPKLTIQPLTEVNGIEPKGQLYELKCEQWQQEESFNYETEKVVLATGYKPNIPDWFMERFESKINWEQKEDYLFDISRRYRLKFQGERQNQFYMVTNLEHSHGTAATNLGLAIQRNMEIINDMLGEEVYQAKGHSIFQQFKHEDQ</sequence>
<dbReference type="GO" id="GO:0047091">
    <property type="term" value="F:L-lysine 6-monooxygenase (NADPH) activity"/>
    <property type="evidence" value="ECO:0007669"/>
    <property type="project" value="UniProtKB-EC"/>
</dbReference>
<evidence type="ECO:0000256" key="12">
    <source>
        <dbReference type="ARBA" id="ARBA00032493"/>
    </source>
</evidence>
<dbReference type="Gene3D" id="3.50.50.60">
    <property type="entry name" value="FAD/NAD(P)-binding domain"/>
    <property type="match status" value="1"/>
</dbReference>
<dbReference type="Pfam" id="PF13434">
    <property type="entry name" value="Lys_Orn_oxgnase"/>
    <property type="match status" value="1"/>
</dbReference>
<dbReference type="PANTHER" id="PTHR42802:SF1">
    <property type="entry name" value="L-ORNITHINE N(5)-MONOOXYGENASE"/>
    <property type="match status" value="1"/>
</dbReference>
<comment type="pathway">
    <text evidence="2">Siderophore biosynthesis.</text>
</comment>
<organism evidence="15 16">
    <name type="scientific">Alkalibacillus filiformis</name>
    <dbReference type="NCBI Taxonomy" id="200990"/>
    <lineage>
        <taxon>Bacteria</taxon>
        <taxon>Bacillati</taxon>
        <taxon>Bacillota</taxon>
        <taxon>Bacilli</taxon>
        <taxon>Bacillales</taxon>
        <taxon>Bacillaceae</taxon>
        <taxon>Alkalibacillus</taxon>
    </lineage>
</organism>
<dbReference type="PRINTS" id="PR00368">
    <property type="entry name" value="FADPNR"/>
</dbReference>
<dbReference type="InterPro" id="IPR036188">
    <property type="entry name" value="FAD/NAD-bd_sf"/>
</dbReference>
<comment type="cofactor">
    <cofactor evidence="1">
        <name>FAD</name>
        <dbReference type="ChEBI" id="CHEBI:57692"/>
    </cofactor>
</comment>
<evidence type="ECO:0000256" key="11">
    <source>
        <dbReference type="ARBA" id="ARBA00031158"/>
    </source>
</evidence>
<evidence type="ECO:0000256" key="7">
    <source>
        <dbReference type="ARBA" id="ARBA00022827"/>
    </source>
</evidence>
<evidence type="ECO:0000313" key="16">
    <source>
        <dbReference type="Proteomes" id="UP001236723"/>
    </source>
</evidence>
<dbReference type="EC" id="1.14.13.59" evidence="4"/>
<accession>A0ABU0DVY1</accession>
<dbReference type="RefSeq" id="WP_307069353.1">
    <property type="nucleotide sequence ID" value="NZ_JAUSUP010000011.1"/>
</dbReference>
<dbReference type="InterPro" id="IPR025700">
    <property type="entry name" value="Lys/Orn_oxygenase"/>
</dbReference>
<name>A0ABU0DVY1_9BACI</name>
<gene>
    <name evidence="15" type="ORF">J2R98_002469</name>
</gene>
<evidence type="ECO:0000256" key="4">
    <source>
        <dbReference type="ARBA" id="ARBA00013076"/>
    </source>
</evidence>
<protein>
    <recommendedName>
        <fullName evidence="5">L-lysine N6-monooxygenase MbtG</fullName>
        <ecNumber evidence="4">1.14.13.59</ecNumber>
    </recommendedName>
    <alternativeName>
        <fullName evidence="13">Lysine 6-N-hydroxylase</fullName>
    </alternativeName>
    <alternativeName>
        <fullName evidence="12">Lysine N6-hydroxylase</fullName>
    </alternativeName>
    <alternativeName>
        <fullName evidence="10">Lysine-N-oxygenase</fullName>
    </alternativeName>
    <alternativeName>
        <fullName evidence="11">Mycobactin synthase protein G</fullName>
    </alternativeName>
</protein>
<comment type="catalytic activity">
    <reaction evidence="14">
        <text>L-lysine + NADPH + O2 = N(6)-hydroxy-L-lysine + NADP(+) + H2O</text>
        <dbReference type="Rhea" id="RHEA:23228"/>
        <dbReference type="ChEBI" id="CHEBI:15377"/>
        <dbReference type="ChEBI" id="CHEBI:15379"/>
        <dbReference type="ChEBI" id="CHEBI:32551"/>
        <dbReference type="ChEBI" id="CHEBI:57783"/>
        <dbReference type="ChEBI" id="CHEBI:57820"/>
        <dbReference type="ChEBI" id="CHEBI:58349"/>
        <dbReference type="EC" id="1.14.13.59"/>
    </reaction>
</comment>
<reference evidence="15 16" key="1">
    <citation type="submission" date="2023-07" db="EMBL/GenBank/DDBJ databases">
        <title>Genomic Encyclopedia of Type Strains, Phase IV (KMG-IV): sequencing the most valuable type-strain genomes for metagenomic binning, comparative biology and taxonomic classification.</title>
        <authorList>
            <person name="Goeker M."/>
        </authorList>
    </citation>
    <scope>NUCLEOTIDE SEQUENCE [LARGE SCALE GENOMIC DNA]</scope>
    <source>
        <strain evidence="15 16">DSM 15448</strain>
    </source>
</reference>
<evidence type="ECO:0000256" key="8">
    <source>
        <dbReference type="ARBA" id="ARBA00022857"/>
    </source>
</evidence>
<dbReference type="SUPFAM" id="SSF51905">
    <property type="entry name" value="FAD/NAD(P)-binding domain"/>
    <property type="match status" value="2"/>
</dbReference>
<proteinExistence type="inferred from homology"/>
<evidence type="ECO:0000256" key="5">
    <source>
        <dbReference type="ARBA" id="ARBA00016406"/>
    </source>
</evidence>
<evidence type="ECO:0000313" key="15">
    <source>
        <dbReference type="EMBL" id="MDQ0352622.1"/>
    </source>
</evidence>
<dbReference type="EMBL" id="JAUSUP010000011">
    <property type="protein sequence ID" value="MDQ0352622.1"/>
    <property type="molecule type" value="Genomic_DNA"/>
</dbReference>
<dbReference type="PANTHER" id="PTHR42802">
    <property type="entry name" value="MONOOXYGENASE"/>
    <property type="match status" value="1"/>
</dbReference>
<evidence type="ECO:0000256" key="9">
    <source>
        <dbReference type="ARBA" id="ARBA00023002"/>
    </source>
</evidence>